<dbReference type="InterPro" id="IPR010998">
    <property type="entry name" value="Integrase_recombinase_N"/>
</dbReference>
<organism evidence="8 9">
    <name type="scientific">Comamonas testosteroni (strain DSM 14576 / KF-1)</name>
    <name type="common">Pseudomonas testosteroni</name>
    <dbReference type="NCBI Taxonomy" id="399795"/>
    <lineage>
        <taxon>Bacteria</taxon>
        <taxon>Pseudomonadati</taxon>
        <taxon>Pseudomonadota</taxon>
        <taxon>Betaproteobacteria</taxon>
        <taxon>Burkholderiales</taxon>
        <taxon>Comamonadaceae</taxon>
        <taxon>Comamonas</taxon>
    </lineage>
</organism>
<dbReference type="Gene3D" id="1.10.443.10">
    <property type="entry name" value="Intergrase catalytic core"/>
    <property type="match status" value="2"/>
</dbReference>
<dbReference type="Proteomes" id="UP000003039">
    <property type="component" value="Unassembled WGS sequence"/>
</dbReference>
<dbReference type="PANTHER" id="PTHR30349:SF41">
    <property type="entry name" value="INTEGRASE_RECOMBINASE PROTEIN MJ0367-RELATED"/>
    <property type="match status" value="1"/>
</dbReference>
<comment type="similarity">
    <text evidence="1">Belongs to the 'phage' integrase family.</text>
</comment>
<protein>
    <submittedName>
        <fullName evidence="8">Bbp50</fullName>
    </submittedName>
</protein>
<keyword evidence="4" id="KW-0233">DNA recombination</keyword>
<dbReference type="InterPro" id="IPR044068">
    <property type="entry name" value="CB"/>
</dbReference>
<name>B7WRL6_COMTK</name>
<feature type="domain" description="Tyr recombinase" evidence="6">
    <location>
        <begin position="176"/>
        <end position="323"/>
    </location>
</feature>
<evidence type="ECO:0000256" key="5">
    <source>
        <dbReference type="PROSITE-ProRule" id="PRU01248"/>
    </source>
</evidence>
<dbReference type="RefSeq" id="WP_003054632.1">
    <property type="nucleotide sequence ID" value="NZ_AAUJ02000001.1"/>
</dbReference>
<dbReference type="InterPro" id="IPR050090">
    <property type="entry name" value="Tyrosine_recombinase_XerCD"/>
</dbReference>
<proteinExistence type="inferred from homology"/>
<keyword evidence="2" id="KW-0229">DNA integration</keyword>
<evidence type="ECO:0000313" key="9">
    <source>
        <dbReference type="Proteomes" id="UP000003039"/>
    </source>
</evidence>
<dbReference type="EMBL" id="AAUJ02000001">
    <property type="protein sequence ID" value="EED67201.1"/>
    <property type="molecule type" value="Genomic_DNA"/>
</dbReference>
<evidence type="ECO:0000256" key="2">
    <source>
        <dbReference type="ARBA" id="ARBA00022908"/>
    </source>
</evidence>
<evidence type="ECO:0000256" key="4">
    <source>
        <dbReference type="ARBA" id="ARBA00023172"/>
    </source>
</evidence>
<evidence type="ECO:0000259" key="6">
    <source>
        <dbReference type="PROSITE" id="PS51898"/>
    </source>
</evidence>
<reference evidence="8 9" key="1">
    <citation type="journal article" date="2004" name="Appl. Environ. Microbiol.">
        <title>Mineralization of individual congeners of linear alkylbenzenesulfonate by defined pairs of heterotrophic bacteria.</title>
        <authorList>
            <person name="Schleheck D."/>
            <person name="Knepper T.P."/>
            <person name="Fischer K."/>
            <person name="Cook A.M."/>
        </authorList>
    </citation>
    <scope>NUCLEOTIDE SEQUENCE [LARGE SCALE GENOMIC DNA]</scope>
    <source>
        <strain evidence="9">DSM 14576 / KF-1</strain>
    </source>
</reference>
<dbReference type="eggNOG" id="COG0582">
    <property type="taxonomic scope" value="Bacteria"/>
</dbReference>
<gene>
    <name evidence="8" type="ORF">CtesDRAFT_PD2147</name>
</gene>
<dbReference type="Pfam" id="PF12167">
    <property type="entry name" value="Arm-DNA-bind_2"/>
    <property type="match status" value="1"/>
</dbReference>
<dbReference type="GO" id="GO:0015074">
    <property type="term" value="P:DNA integration"/>
    <property type="evidence" value="ECO:0007669"/>
    <property type="project" value="UniProtKB-KW"/>
</dbReference>
<dbReference type="PROSITE" id="PS51898">
    <property type="entry name" value="TYR_RECOMBINASE"/>
    <property type="match status" value="1"/>
</dbReference>
<dbReference type="PANTHER" id="PTHR30349">
    <property type="entry name" value="PHAGE INTEGRASE-RELATED"/>
    <property type="match status" value="1"/>
</dbReference>
<accession>B7WRL6</accession>
<dbReference type="InterPro" id="IPR002104">
    <property type="entry name" value="Integrase_catalytic"/>
</dbReference>
<keyword evidence="3 5" id="KW-0238">DNA-binding</keyword>
<dbReference type="InterPro" id="IPR011010">
    <property type="entry name" value="DNA_brk_join_enz"/>
</dbReference>
<evidence type="ECO:0000313" key="8">
    <source>
        <dbReference type="EMBL" id="EED67201.1"/>
    </source>
</evidence>
<dbReference type="InterPro" id="IPR022000">
    <property type="entry name" value="Min27-like_integrase_DNA_bind"/>
</dbReference>
<feature type="domain" description="Core-binding (CB)" evidence="7">
    <location>
        <begin position="78"/>
        <end position="155"/>
    </location>
</feature>
<evidence type="ECO:0000259" key="7">
    <source>
        <dbReference type="PROSITE" id="PS51900"/>
    </source>
</evidence>
<dbReference type="AlphaFoldDB" id="B7WRL6"/>
<sequence length="323" mass="36347">MGNARGVEIRESGIRLSFAHRGERIRRTLLVEGKAIAPTPANIKYAIRLLAEIKLKIRAGNFVMREYFPEGGTVAAGTTVAHQLDHWLSVKVAENSTLAGYLSAIKFWKPFIGEKQVSALKHSDILRAIKTRPDLSGKTVNNYVSALRSAMDLAVLDKLLTENPVAAVPSAKWQREPPDPFDREEVEQIIDYARANFAPTVANLIAFRFFSGLRTSEMVALRWHSIDWNKKRFRNPFWVPMLKALGIRYRPPNHMRHTYATMLLMAGATPAYAAKQMGHSAEMFLSVYSKWLDDGQGDIEQAKLESFIGQNSPGTPLKKQRSR</sequence>
<evidence type="ECO:0000256" key="3">
    <source>
        <dbReference type="ARBA" id="ARBA00023125"/>
    </source>
</evidence>
<dbReference type="InterPro" id="IPR013762">
    <property type="entry name" value="Integrase-like_cat_sf"/>
</dbReference>
<dbReference type="PROSITE" id="PS51900">
    <property type="entry name" value="CB"/>
    <property type="match status" value="1"/>
</dbReference>
<dbReference type="Gene3D" id="1.10.150.130">
    <property type="match status" value="1"/>
</dbReference>
<comment type="caution">
    <text evidence="8">The sequence shown here is derived from an EMBL/GenBank/DDBJ whole genome shotgun (WGS) entry which is preliminary data.</text>
</comment>
<dbReference type="GO" id="GO:0006310">
    <property type="term" value="P:DNA recombination"/>
    <property type="evidence" value="ECO:0007669"/>
    <property type="project" value="UniProtKB-KW"/>
</dbReference>
<dbReference type="GO" id="GO:0003677">
    <property type="term" value="F:DNA binding"/>
    <property type="evidence" value="ECO:0007669"/>
    <property type="project" value="UniProtKB-UniRule"/>
</dbReference>
<dbReference type="SUPFAM" id="SSF56349">
    <property type="entry name" value="DNA breaking-rejoining enzymes"/>
    <property type="match status" value="1"/>
</dbReference>
<evidence type="ECO:0000256" key="1">
    <source>
        <dbReference type="ARBA" id="ARBA00008857"/>
    </source>
</evidence>
<dbReference type="OrthoDB" id="5391994at2"/>